<evidence type="ECO:0000313" key="2">
    <source>
        <dbReference type="EMBL" id="OSM02099.1"/>
    </source>
</evidence>
<protein>
    <recommendedName>
        <fullName evidence="4">DUF4412 domain-containing protein</fullName>
    </recommendedName>
</protein>
<comment type="caution">
    <text evidence="2">The sequence shown here is derived from an EMBL/GenBank/DDBJ whole genome shotgun (WGS) entry which is preliminary data.</text>
</comment>
<accession>A0A1Y2K2C4</accession>
<gene>
    <name evidence="2" type="ORF">MAIT1_02186</name>
</gene>
<evidence type="ECO:0008006" key="4">
    <source>
        <dbReference type="Google" id="ProtNLM"/>
    </source>
</evidence>
<keyword evidence="3" id="KW-1185">Reference proteome</keyword>
<reference evidence="2 3" key="1">
    <citation type="journal article" date="2016" name="BMC Genomics">
        <title>Combined genomic and structural analyses of a cultured magnetotactic bacterium reveals its niche adaptation to a dynamic environment.</title>
        <authorList>
            <person name="Araujo A.C."/>
            <person name="Morillo V."/>
            <person name="Cypriano J."/>
            <person name="Teixeira L.C."/>
            <person name="Leao P."/>
            <person name="Lyra S."/>
            <person name="Almeida L.G."/>
            <person name="Bazylinski D.A."/>
            <person name="Vasconcellos A.T."/>
            <person name="Abreu F."/>
            <person name="Lins U."/>
        </authorList>
    </citation>
    <scope>NUCLEOTIDE SEQUENCE [LARGE SCALE GENOMIC DNA]</scope>
    <source>
        <strain evidence="2 3">IT-1</strain>
    </source>
</reference>
<feature type="compositionally biased region" description="Low complexity" evidence="1">
    <location>
        <begin position="252"/>
        <end position="274"/>
    </location>
</feature>
<dbReference type="EMBL" id="LVJN01000020">
    <property type="protein sequence ID" value="OSM02099.1"/>
    <property type="molecule type" value="Genomic_DNA"/>
</dbReference>
<dbReference type="AlphaFoldDB" id="A0A1Y2K2C4"/>
<evidence type="ECO:0000313" key="3">
    <source>
        <dbReference type="Proteomes" id="UP000194003"/>
    </source>
</evidence>
<sequence length="274" mass="29647">MVAALLPGVARANDDASWYGGSFSAVITMSSPKNPKQSASGQIFVGDEKLRAQGVVGGEQRAVILDAANKKIWTLAPDRKLYQEGIYGPMPPRPDRAMMPSDPKHPLCGAEAAKKGVTCVKAKKPEAVGGVQAERWEISMMDRGAKQTMRLWVDPSRSVVIQREIPNGPLMTRVLEGVEQLNGRETEKWRLVTAFNGKSREMTQWVDVKLRMPVKAEANGAVTLMVSDIKEGAQPAELFTLPADYTPATKSAQGGAPAQKPQAPHAAPGGQRFY</sequence>
<dbReference type="Proteomes" id="UP000194003">
    <property type="component" value="Unassembled WGS sequence"/>
</dbReference>
<feature type="region of interest" description="Disordered" evidence="1">
    <location>
        <begin position="247"/>
        <end position="274"/>
    </location>
</feature>
<dbReference type="STRING" id="1434232.MAIT1_02186"/>
<organism evidence="2 3">
    <name type="scientific">Magnetofaba australis IT-1</name>
    <dbReference type="NCBI Taxonomy" id="1434232"/>
    <lineage>
        <taxon>Bacteria</taxon>
        <taxon>Pseudomonadati</taxon>
        <taxon>Pseudomonadota</taxon>
        <taxon>Magnetococcia</taxon>
        <taxon>Magnetococcales</taxon>
        <taxon>Magnetococcaceae</taxon>
        <taxon>Magnetofaba</taxon>
    </lineage>
</organism>
<proteinExistence type="predicted"/>
<name>A0A1Y2K2C4_9PROT</name>
<evidence type="ECO:0000256" key="1">
    <source>
        <dbReference type="SAM" id="MobiDB-lite"/>
    </source>
</evidence>